<gene>
    <name evidence="1" type="ORF">UFOVP505_2</name>
</gene>
<accession>A0A6J5MJK3</accession>
<evidence type="ECO:0000313" key="1">
    <source>
        <dbReference type="EMBL" id="CAB4146894.1"/>
    </source>
</evidence>
<organism evidence="1">
    <name type="scientific">uncultured Caudovirales phage</name>
    <dbReference type="NCBI Taxonomy" id="2100421"/>
    <lineage>
        <taxon>Viruses</taxon>
        <taxon>Duplodnaviria</taxon>
        <taxon>Heunggongvirae</taxon>
        <taxon>Uroviricota</taxon>
        <taxon>Caudoviricetes</taxon>
        <taxon>Peduoviridae</taxon>
        <taxon>Maltschvirus</taxon>
        <taxon>Maltschvirus maltsch</taxon>
    </lineage>
</organism>
<proteinExistence type="predicted"/>
<sequence>MANSHILEQTAPGRFRVVYHVAIPATNNAPGVPWRTIMAAQVAASVAAGNAASVLPDGDGTNGTISAAEKAQIVSGALYEAVREEKGQSLAAFAGMFTQRSAEILSALQTRFQQFGRTV</sequence>
<reference evidence="1" key="1">
    <citation type="submission" date="2020-04" db="EMBL/GenBank/DDBJ databases">
        <authorList>
            <person name="Chiriac C."/>
            <person name="Salcher M."/>
            <person name="Ghai R."/>
            <person name="Kavagutti S V."/>
        </authorList>
    </citation>
    <scope>NUCLEOTIDE SEQUENCE</scope>
</reference>
<dbReference type="EMBL" id="LR796475">
    <property type="protein sequence ID" value="CAB4146894.1"/>
    <property type="molecule type" value="Genomic_DNA"/>
</dbReference>
<name>A0A6J5MJK3_9CAUD</name>
<protein>
    <submittedName>
        <fullName evidence="1">Uncharacterized protein</fullName>
    </submittedName>
</protein>